<organism evidence="2 3">
    <name type="scientific">Luteipulveratus flavus</name>
    <dbReference type="NCBI Taxonomy" id="3031728"/>
    <lineage>
        <taxon>Bacteria</taxon>
        <taxon>Bacillati</taxon>
        <taxon>Actinomycetota</taxon>
        <taxon>Actinomycetes</taxon>
        <taxon>Micrococcales</taxon>
        <taxon>Dermacoccaceae</taxon>
        <taxon>Luteipulveratus</taxon>
    </lineage>
</organism>
<evidence type="ECO:0000313" key="2">
    <source>
        <dbReference type="EMBL" id="MDF8264087.1"/>
    </source>
</evidence>
<sequence length="588" mass="61206">MSPHRRTWGALAGLLCGLLALGPALRPGYLLVYDMVFVPRLELSARTLGVDGSVPRAVPNDAVVALLSQLAPGWVVQKVLLLAVFVGVGAGVAGLVRTRVGGVAAAVAACWNPYVAERLAIGHWGFLLGYACLPWVASAAAACRDGRPYGRCRLATALVLVALTGSTGSVLALIVAACVLLLPSAAAAARGAAARLTDLVWVAVVALLANAPWWYPFLVVSADTPADSGGVEAFMSRADTPYGVLPSLLTGGGIWNKGVWFDERMSTVVAGVALVGVTVSVAFWVRSTGWRRHPATGGLAIAGVIGLLTAGLSSVVGGKDLVTWIVTSVPGGGLMRDSQKFVALWVILLAVCVGTLTEIARAAMSRRQAGRAGSALLALALAAWPVATLPSMAWGATGRWDAAQYPASQLDLAARIDRLPAGSVAVFPWTLYRRYAWNDDIVLLDPWQRLISREVLVNDDLPLSSRTVRGESSESRQIGDALATGTDVTSVLRRVGVRYVLVLTDQPPAPGVPDVSRLDQIVQAQDVALYDLGAGGVAPVAAPGGYRYAGLAAGGTALVVVAIAWVVAGLRRPSGDQSDRSVAHATMY</sequence>
<feature type="transmembrane region" description="Helical" evidence="1">
    <location>
        <begin position="157"/>
        <end position="182"/>
    </location>
</feature>
<evidence type="ECO:0008006" key="4">
    <source>
        <dbReference type="Google" id="ProtNLM"/>
    </source>
</evidence>
<feature type="transmembrane region" description="Helical" evidence="1">
    <location>
        <begin position="265"/>
        <end position="285"/>
    </location>
</feature>
<protein>
    <recommendedName>
        <fullName evidence="4">Glycosyltransferase RgtA/B/C/D-like domain-containing protein</fullName>
    </recommendedName>
</protein>
<feature type="transmembrane region" description="Helical" evidence="1">
    <location>
        <begin position="375"/>
        <end position="396"/>
    </location>
</feature>
<feature type="transmembrane region" description="Helical" evidence="1">
    <location>
        <begin position="548"/>
        <end position="570"/>
    </location>
</feature>
<name>A0ABT6C6Y5_9MICO</name>
<dbReference type="RefSeq" id="WP_277191688.1">
    <property type="nucleotide sequence ID" value="NZ_JAROAV010000024.1"/>
</dbReference>
<feature type="transmembrane region" description="Helical" evidence="1">
    <location>
        <begin position="342"/>
        <end position="363"/>
    </location>
</feature>
<reference evidence="2 3" key="1">
    <citation type="submission" date="2023-03" db="EMBL/GenBank/DDBJ databases">
        <title>YIM 133296 draft genome.</title>
        <authorList>
            <person name="Xiong L."/>
        </authorList>
    </citation>
    <scope>NUCLEOTIDE SEQUENCE [LARGE SCALE GENOMIC DNA]</scope>
    <source>
        <strain evidence="2 3">YIM 133296</strain>
    </source>
</reference>
<feature type="transmembrane region" description="Helical" evidence="1">
    <location>
        <begin position="79"/>
        <end position="98"/>
    </location>
</feature>
<evidence type="ECO:0000256" key="1">
    <source>
        <dbReference type="SAM" id="Phobius"/>
    </source>
</evidence>
<keyword evidence="3" id="KW-1185">Reference proteome</keyword>
<proteinExistence type="predicted"/>
<accession>A0ABT6C6Y5</accession>
<feature type="transmembrane region" description="Helical" evidence="1">
    <location>
        <begin position="297"/>
        <end position="316"/>
    </location>
</feature>
<keyword evidence="1" id="KW-0472">Membrane</keyword>
<evidence type="ECO:0000313" key="3">
    <source>
        <dbReference type="Proteomes" id="UP001528912"/>
    </source>
</evidence>
<keyword evidence="1" id="KW-0812">Transmembrane</keyword>
<dbReference type="Proteomes" id="UP001528912">
    <property type="component" value="Unassembled WGS sequence"/>
</dbReference>
<dbReference type="EMBL" id="JAROAV010000024">
    <property type="protein sequence ID" value="MDF8264087.1"/>
    <property type="molecule type" value="Genomic_DNA"/>
</dbReference>
<comment type="caution">
    <text evidence="2">The sequence shown here is derived from an EMBL/GenBank/DDBJ whole genome shotgun (WGS) entry which is preliminary data.</text>
</comment>
<keyword evidence="1" id="KW-1133">Transmembrane helix</keyword>
<gene>
    <name evidence="2" type="ORF">P4R38_07535</name>
</gene>
<feature type="transmembrane region" description="Helical" evidence="1">
    <location>
        <begin position="119"/>
        <end position="137"/>
    </location>
</feature>
<feature type="transmembrane region" description="Helical" evidence="1">
    <location>
        <begin position="194"/>
        <end position="215"/>
    </location>
</feature>